<organism evidence="2 3">
    <name type="scientific">Mesorhizobium japonicum (strain LMG 29417 / CECT 9101 / MAFF 303099)</name>
    <name type="common">Mesorhizobium loti (strain MAFF 303099)</name>
    <dbReference type="NCBI Taxonomy" id="266835"/>
    <lineage>
        <taxon>Bacteria</taxon>
        <taxon>Pseudomonadati</taxon>
        <taxon>Pseudomonadota</taxon>
        <taxon>Alphaproteobacteria</taxon>
        <taxon>Hyphomicrobiales</taxon>
        <taxon>Phyllobacteriaceae</taxon>
        <taxon>Mesorhizobium</taxon>
    </lineage>
</organism>
<reference evidence="2 3" key="1">
    <citation type="journal article" date="2000" name="DNA Res.">
        <title>Complete genome structure of the nitrogen-fixing symbiotic bacterium Mesorhizobium loti.</title>
        <authorList>
            <person name="Kaneko T."/>
            <person name="Nakamura Y."/>
            <person name="Sato S."/>
            <person name="Asamizu E."/>
            <person name="Kato T."/>
            <person name="Sasamoto S."/>
            <person name="Watanabe A."/>
            <person name="Idesawa K."/>
            <person name="Ishikawa A."/>
            <person name="Kawashima K."/>
            <person name="Kimura T."/>
            <person name="Kishida Y."/>
            <person name="Kiyokawa C."/>
            <person name="Kohara M."/>
            <person name="Matsumoto M."/>
            <person name="Matsuno A."/>
            <person name="Mochizuki Y."/>
            <person name="Nakayama S."/>
            <person name="Nakazaki N."/>
            <person name="Shimpo S."/>
            <person name="Sugimoto M."/>
            <person name="Takeuchi C."/>
            <person name="Yamada M."/>
            <person name="Tabata S."/>
        </authorList>
    </citation>
    <scope>NUCLEOTIDE SEQUENCE [LARGE SCALE GENOMIC DNA]</scope>
    <source>
        <strain evidence="3">LMG 29417 / CECT 9101 / MAFF 303099</strain>
    </source>
</reference>
<evidence type="ECO:0000313" key="3">
    <source>
        <dbReference type="Proteomes" id="UP000000552"/>
    </source>
</evidence>
<name>Q98AM4_RHILO</name>
<dbReference type="HOGENOM" id="CLU_2481148_0_0_5"/>
<protein>
    <submittedName>
        <fullName evidence="2">Mlr5935 protein</fullName>
    </submittedName>
</protein>
<dbReference type="EMBL" id="BA000012">
    <property type="protein sequence ID" value="BAB52298.1"/>
    <property type="molecule type" value="Genomic_DNA"/>
</dbReference>
<dbReference type="Proteomes" id="UP000000552">
    <property type="component" value="Chromosome"/>
</dbReference>
<sequence length="87" mass="9501">MHRDGFTPALDAARILHDGNRLLDSTAHEIDLAELSARLSSGGRADQSRQTSTLSCDDRHQGGARIHWTHGHARSNALSRNPLIGPR</sequence>
<dbReference type="KEGG" id="mlo:mlr5935"/>
<evidence type="ECO:0000256" key="1">
    <source>
        <dbReference type="SAM" id="MobiDB-lite"/>
    </source>
</evidence>
<evidence type="ECO:0000313" key="2">
    <source>
        <dbReference type="EMBL" id="BAB52298.1"/>
    </source>
</evidence>
<accession>Q98AM4</accession>
<feature type="region of interest" description="Disordered" evidence="1">
    <location>
        <begin position="38"/>
        <end position="87"/>
    </location>
</feature>
<gene>
    <name evidence="2" type="ordered locus">mlr5935</name>
</gene>
<proteinExistence type="predicted"/>
<dbReference type="AlphaFoldDB" id="Q98AM4"/>